<dbReference type="InterPro" id="IPR025161">
    <property type="entry name" value="IS402-like_dom"/>
</dbReference>
<dbReference type="PANTHER" id="PTHR33418:SF1">
    <property type="entry name" value="HELICASE-ASSOCIATED DOMAIN-CONTAINING PROTEIN"/>
    <property type="match status" value="1"/>
</dbReference>
<feature type="domain" description="Helicase-associated" evidence="1">
    <location>
        <begin position="29"/>
        <end position="92"/>
    </location>
</feature>
<dbReference type="Gene3D" id="6.10.140.530">
    <property type="match status" value="2"/>
</dbReference>
<dbReference type="PANTHER" id="PTHR33418">
    <property type="entry name" value="HELICASE-ASSOCIATED"/>
    <property type="match status" value="1"/>
</dbReference>
<dbReference type="Pfam" id="PF03457">
    <property type="entry name" value="HA"/>
    <property type="match status" value="2"/>
</dbReference>
<reference evidence="3 4" key="1">
    <citation type="submission" date="2021-03" db="EMBL/GenBank/DDBJ databases">
        <title>Whole genome shotgun sequence of Actinoplanes toevensis NBRC 105298.</title>
        <authorList>
            <person name="Komaki H."/>
            <person name="Tamura T."/>
        </authorList>
    </citation>
    <scope>NUCLEOTIDE SEQUENCE [LARGE SCALE GENOMIC DNA]</scope>
    <source>
        <strain evidence="3 4">NBRC 105298</strain>
    </source>
</reference>
<evidence type="ECO:0000259" key="1">
    <source>
        <dbReference type="Pfam" id="PF03457"/>
    </source>
</evidence>
<name>A0A919THB3_9ACTN</name>
<evidence type="ECO:0000313" key="4">
    <source>
        <dbReference type="Proteomes" id="UP000677082"/>
    </source>
</evidence>
<protein>
    <recommendedName>
        <fullName evidence="5">Helicase</fullName>
    </recommendedName>
</protein>
<proteinExistence type="predicted"/>
<dbReference type="Pfam" id="PF13340">
    <property type="entry name" value="DUF4096"/>
    <property type="match status" value="1"/>
</dbReference>
<keyword evidence="4" id="KW-1185">Reference proteome</keyword>
<feature type="domain" description="Helicase-associated" evidence="1">
    <location>
        <begin position="102"/>
        <end position="157"/>
    </location>
</feature>
<evidence type="ECO:0008006" key="5">
    <source>
        <dbReference type="Google" id="ProtNLM"/>
    </source>
</evidence>
<evidence type="ECO:0000313" key="3">
    <source>
        <dbReference type="EMBL" id="GIM94390.1"/>
    </source>
</evidence>
<dbReference type="EMBL" id="BOQN01000081">
    <property type="protein sequence ID" value="GIM94390.1"/>
    <property type="molecule type" value="Genomic_DNA"/>
</dbReference>
<gene>
    <name evidence="3" type="ORF">Ato02nite_061830</name>
</gene>
<dbReference type="InterPro" id="IPR005114">
    <property type="entry name" value="Helicase_assoc"/>
</dbReference>
<dbReference type="AlphaFoldDB" id="A0A919THB3"/>
<dbReference type="Proteomes" id="UP000677082">
    <property type="component" value="Unassembled WGS sequence"/>
</dbReference>
<sequence length="261" mass="30483">MQQLKADKQSTERIALLAAIGISTENRRDVDWQRTYEQLKQFHGQYGHLRVPTDLRTPTGSLATTWIRGQMALRRAGRLDDAKIEMLDEIGFRWNSQEEDRQSQWETQLQELAAFQKTHGHINVPHGSLRFWFRRQAQLFDDGTLSSDRARKLAEIDPLWHDLHAALTSYRTRRNLSLTDPSWHDIRALLPVSEDPAWDAADQRAVIDAVLWKVRTRCDWNDIDLRDVTSTAVRRWYDQWRKAGVWDKIDDAARFRGAGQP</sequence>
<evidence type="ECO:0000259" key="2">
    <source>
        <dbReference type="Pfam" id="PF13340"/>
    </source>
</evidence>
<accession>A0A919THB3</accession>
<feature type="domain" description="Insertion element IS402-like" evidence="2">
    <location>
        <begin position="178"/>
        <end position="249"/>
    </location>
</feature>
<comment type="caution">
    <text evidence="3">The sequence shown here is derived from an EMBL/GenBank/DDBJ whole genome shotgun (WGS) entry which is preliminary data.</text>
</comment>
<organism evidence="3 4">
    <name type="scientific">Paractinoplanes toevensis</name>
    <dbReference type="NCBI Taxonomy" id="571911"/>
    <lineage>
        <taxon>Bacteria</taxon>
        <taxon>Bacillati</taxon>
        <taxon>Actinomycetota</taxon>
        <taxon>Actinomycetes</taxon>
        <taxon>Micromonosporales</taxon>
        <taxon>Micromonosporaceae</taxon>
        <taxon>Paractinoplanes</taxon>
    </lineage>
</organism>